<dbReference type="Pfam" id="PF00488">
    <property type="entry name" value="MutS_V"/>
    <property type="match status" value="1"/>
</dbReference>
<evidence type="ECO:0000256" key="4">
    <source>
        <dbReference type="ARBA" id="ARBA00022763"/>
    </source>
</evidence>
<dbReference type="Pfam" id="PF05190">
    <property type="entry name" value="MutS_IV"/>
    <property type="match status" value="1"/>
</dbReference>
<proteinExistence type="inferred from homology"/>
<evidence type="ECO:0000256" key="1">
    <source>
        <dbReference type="ARBA" id="ARBA00004123"/>
    </source>
</evidence>
<dbReference type="SUPFAM" id="SSF48334">
    <property type="entry name" value="DNA repair protein MutS, domain III"/>
    <property type="match status" value="1"/>
</dbReference>
<keyword evidence="8" id="KW-0539">Nucleus</keyword>
<keyword evidence="4 9" id="KW-0227">DNA damage</keyword>
<sequence>MDSNSTEKQIDIANESGFLRFYSELEAKIDTTIRFFDFGDFHIVLGSDAEYISEFILKTKSRIRHRGSSKIPSLTISSTTFTSLLKEIILTRSYRVEIYEKKNEKTDEWFLKTKASPGDLGDLEEIIYSDGESSSARGLLAVIINGSDDVHVGLSFIDSIDETIRVGEFDDNQYLTNFEAILVQLGPRECILPQDNKLTCFKRLQSIINSNNVLLTTVKPQEFKINDVNDEIKVVEKLLRKETNGTDFLEKCKLGLSALSASVNFLRLKHSLHFGQYKLESLDTSSFVRLDSSAISSLNLFSTIKNNGQQKTIDSVFALLNFCKTSAGQRLLAQWIRQPLTDINRIEERLNLVECFVKNVEQRQIIHEDLLRRIPDLIRLAKKLHCKRASLSNCFSIMKAIECAGKIVTKLESLNDKVIAAVFVGPFNKVIKRLSAFQKFIKERIWFDELSKTVTVIPTYNSSLQSENKKIIDIEEKAKAIIKRIARDLGLELGKGLKDECDDSTGFFLRVTKKEERALRTKNYITVKNPKKDGVRFVNEDLEDLNKSYLACRKRYNAHEKEVVTEIIATAASYSDDVRQLGFILSTLDVIVSLSITTVQSAMQFTRPKVVSNQFGKIVLEQVRHPCVEAKSSVSFIPNDIEFDEKKFFLVTGPNMGGKSTYIRSVGICVLLAQMGSFVPAKSATISVVDGIYTRIGASDKQIKGYSTFMMEMIETTSILRSATKNSLVIIDELGRGTSTYEGFGLAWAISRFIASDIKAFCLFATHFHELTKLSNELPSIGNLHVSALTTDGTLTFLYEVKKGSCDQSFGIHVAELASFPKHMLESNAEI</sequence>
<dbReference type="InterPro" id="IPR007695">
    <property type="entry name" value="DNA_mismatch_repair_MutS-lik_N"/>
</dbReference>
<dbReference type="Gene3D" id="1.10.1420.10">
    <property type="match status" value="2"/>
</dbReference>
<dbReference type="GO" id="GO:0030983">
    <property type="term" value="F:mismatched DNA binding"/>
    <property type="evidence" value="ECO:0007669"/>
    <property type="project" value="InterPro"/>
</dbReference>
<dbReference type="InterPro" id="IPR007861">
    <property type="entry name" value="DNA_mismatch_repair_MutS_clamp"/>
</dbReference>
<dbReference type="InterPro" id="IPR016151">
    <property type="entry name" value="DNA_mismatch_repair_MutS_N"/>
</dbReference>
<dbReference type="Pfam" id="PF01624">
    <property type="entry name" value="MutS_I"/>
    <property type="match status" value="1"/>
</dbReference>
<dbReference type="GO" id="GO:0006312">
    <property type="term" value="P:mitotic recombination"/>
    <property type="evidence" value="ECO:0007669"/>
    <property type="project" value="TreeGrafter"/>
</dbReference>
<evidence type="ECO:0000313" key="12">
    <source>
        <dbReference type="Proteomes" id="UP000288716"/>
    </source>
</evidence>
<evidence type="ECO:0000256" key="6">
    <source>
        <dbReference type="ARBA" id="ARBA00023125"/>
    </source>
</evidence>
<dbReference type="InterPro" id="IPR045076">
    <property type="entry name" value="MutS"/>
</dbReference>
<dbReference type="Pfam" id="PF05192">
    <property type="entry name" value="MutS_III"/>
    <property type="match status" value="1"/>
</dbReference>
<dbReference type="InterPro" id="IPR036187">
    <property type="entry name" value="DNA_mismatch_repair_MutS_sf"/>
</dbReference>
<dbReference type="VEuPathDB" id="VectorBase:LDEU000758"/>
<dbReference type="FunFam" id="3.40.50.300:FF:005021">
    <property type="entry name" value="Predicted protein"/>
    <property type="match status" value="1"/>
</dbReference>
<evidence type="ECO:0000256" key="5">
    <source>
        <dbReference type="ARBA" id="ARBA00022840"/>
    </source>
</evidence>
<dbReference type="InterPro" id="IPR007696">
    <property type="entry name" value="DNA_mismatch_repair_MutS_core"/>
</dbReference>
<dbReference type="Pfam" id="PF05188">
    <property type="entry name" value="MutS_II"/>
    <property type="match status" value="1"/>
</dbReference>
<dbReference type="NCBIfam" id="NF003810">
    <property type="entry name" value="PRK05399.1"/>
    <property type="match status" value="1"/>
</dbReference>
<dbReference type="OrthoDB" id="10252754at2759"/>
<dbReference type="Gene3D" id="3.40.50.300">
    <property type="entry name" value="P-loop containing nucleotide triphosphate hydrolases"/>
    <property type="match status" value="1"/>
</dbReference>
<dbReference type="GO" id="GO:0005524">
    <property type="term" value="F:ATP binding"/>
    <property type="evidence" value="ECO:0007669"/>
    <property type="project" value="UniProtKB-KW"/>
</dbReference>
<dbReference type="InterPro" id="IPR027417">
    <property type="entry name" value="P-loop_NTPase"/>
</dbReference>
<keyword evidence="3 9" id="KW-0547">Nucleotide-binding</keyword>
<evidence type="ECO:0000313" key="11">
    <source>
        <dbReference type="EMBL" id="RWS31274.1"/>
    </source>
</evidence>
<feature type="domain" description="DNA mismatch repair proteins mutS family" evidence="10">
    <location>
        <begin position="727"/>
        <end position="743"/>
    </location>
</feature>
<comment type="caution">
    <text evidence="11">The sequence shown here is derived from an EMBL/GenBank/DDBJ whole genome shotgun (WGS) entry which is preliminary data.</text>
</comment>
<dbReference type="SUPFAM" id="SSF52540">
    <property type="entry name" value="P-loop containing nucleoside triphosphate hydrolases"/>
    <property type="match status" value="1"/>
</dbReference>
<evidence type="ECO:0000259" key="10">
    <source>
        <dbReference type="PROSITE" id="PS00486"/>
    </source>
</evidence>
<reference evidence="11 12" key="1">
    <citation type="journal article" date="2018" name="Gigascience">
        <title>Genomes of trombidid mites reveal novel predicted allergens and laterally-transferred genes associated with secondary metabolism.</title>
        <authorList>
            <person name="Dong X."/>
            <person name="Chaisiri K."/>
            <person name="Xia D."/>
            <person name="Armstrong S.D."/>
            <person name="Fang Y."/>
            <person name="Donnelly M.J."/>
            <person name="Kadowaki T."/>
            <person name="McGarry J.W."/>
            <person name="Darby A.C."/>
            <person name="Makepeace B.L."/>
        </authorList>
    </citation>
    <scope>NUCLEOTIDE SEQUENCE [LARGE SCALE GENOMIC DNA]</scope>
    <source>
        <strain evidence="11">UoL-UT</strain>
    </source>
</reference>
<dbReference type="Gene3D" id="3.40.1170.10">
    <property type="entry name" value="DNA repair protein MutS, domain I"/>
    <property type="match status" value="1"/>
</dbReference>
<dbReference type="STRING" id="299467.A0A443SUU9"/>
<organism evidence="11 12">
    <name type="scientific">Leptotrombidium deliense</name>
    <dbReference type="NCBI Taxonomy" id="299467"/>
    <lineage>
        <taxon>Eukaryota</taxon>
        <taxon>Metazoa</taxon>
        <taxon>Ecdysozoa</taxon>
        <taxon>Arthropoda</taxon>
        <taxon>Chelicerata</taxon>
        <taxon>Arachnida</taxon>
        <taxon>Acari</taxon>
        <taxon>Acariformes</taxon>
        <taxon>Trombidiformes</taxon>
        <taxon>Prostigmata</taxon>
        <taxon>Anystina</taxon>
        <taxon>Parasitengona</taxon>
        <taxon>Trombiculoidea</taxon>
        <taxon>Trombiculidae</taxon>
        <taxon>Leptotrombidium</taxon>
    </lineage>
</organism>
<evidence type="ECO:0000256" key="7">
    <source>
        <dbReference type="ARBA" id="ARBA00023204"/>
    </source>
</evidence>
<dbReference type="Proteomes" id="UP000288716">
    <property type="component" value="Unassembled WGS sequence"/>
</dbReference>
<dbReference type="AlphaFoldDB" id="A0A443SUU9"/>
<accession>A0A443SUU9</accession>
<evidence type="ECO:0000256" key="3">
    <source>
        <dbReference type="ARBA" id="ARBA00022741"/>
    </source>
</evidence>
<comment type="subcellular location">
    <subcellularLocation>
        <location evidence="1">Nucleus</location>
    </subcellularLocation>
</comment>
<dbReference type="EMBL" id="NCKV01000216">
    <property type="protein sequence ID" value="RWS31274.1"/>
    <property type="molecule type" value="Genomic_DNA"/>
</dbReference>
<comment type="similarity">
    <text evidence="2 9">Belongs to the DNA mismatch repair MutS family.</text>
</comment>
<dbReference type="PROSITE" id="PS00486">
    <property type="entry name" value="DNA_MISMATCH_REPAIR_2"/>
    <property type="match status" value="1"/>
</dbReference>
<dbReference type="GO" id="GO:0032301">
    <property type="term" value="C:MutSalpha complex"/>
    <property type="evidence" value="ECO:0007669"/>
    <property type="project" value="TreeGrafter"/>
</dbReference>
<dbReference type="GO" id="GO:0140664">
    <property type="term" value="F:ATP-dependent DNA damage sensor activity"/>
    <property type="evidence" value="ECO:0007669"/>
    <property type="project" value="InterPro"/>
</dbReference>
<keyword evidence="7 9" id="KW-0234">DNA repair</keyword>
<dbReference type="GO" id="GO:0006298">
    <property type="term" value="P:mismatch repair"/>
    <property type="evidence" value="ECO:0007669"/>
    <property type="project" value="InterPro"/>
</dbReference>
<evidence type="ECO:0000256" key="9">
    <source>
        <dbReference type="RuleBase" id="RU003756"/>
    </source>
</evidence>
<dbReference type="InterPro" id="IPR011184">
    <property type="entry name" value="DNA_mismatch_repair_Msh2"/>
</dbReference>
<dbReference type="PIRSF" id="PIRSF005813">
    <property type="entry name" value="MSH2"/>
    <property type="match status" value="1"/>
</dbReference>
<dbReference type="InterPro" id="IPR000432">
    <property type="entry name" value="DNA_mismatch_repair_MutS_C"/>
</dbReference>
<evidence type="ECO:0000256" key="8">
    <source>
        <dbReference type="ARBA" id="ARBA00023242"/>
    </source>
</evidence>
<keyword evidence="12" id="KW-1185">Reference proteome</keyword>
<dbReference type="SMART" id="SM00534">
    <property type="entry name" value="MUTSac"/>
    <property type="match status" value="1"/>
</dbReference>
<evidence type="ECO:0000256" key="2">
    <source>
        <dbReference type="ARBA" id="ARBA00006271"/>
    </source>
</evidence>
<name>A0A443SUU9_9ACAR</name>
<dbReference type="Gene3D" id="3.30.420.110">
    <property type="entry name" value="MutS, connector domain"/>
    <property type="match status" value="1"/>
</dbReference>
<dbReference type="InterPro" id="IPR036678">
    <property type="entry name" value="MutS_con_dom_sf"/>
</dbReference>
<keyword evidence="6 9" id="KW-0238">DNA-binding</keyword>
<keyword evidence="5" id="KW-0067">ATP-binding</keyword>
<gene>
    <name evidence="11" type="ORF">B4U80_08803</name>
</gene>
<dbReference type="SMART" id="SM00533">
    <property type="entry name" value="MUTSd"/>
    <property type="match status" value="1"/>
</dbReference>
<dbReference type="InterPro" id="IPR007860">
    <property type="entry name" value="DNA_mmatch_repair_MutS_con_dom"/>
</dbReference>
<comment type="function">
    <text evidence="9">Component of the post-replicative DNA mismatch repair system (MMR).</text>
</comment>
<dbReference type="PANTHER" id="PTHR11361:SF35">
    <property type="entry name" value="DNA MISMATCH REPAIR PROTEIN MSH2"/>
    <property type="match status" value="1"/>
</dbReference>
<protein>
    <submittedName>
        <fullName evidence="11">DNA mismatch repair protein Msh2-like protein</fullName>
    </submittedName>
</protein>
<dbReference type="PANTHER" id="PTHR11361">
    <property type="entry name" value="DNA MISMATCH REPAIR PROTEIN MUTS FAMILY MEMBER"/>
    <property type="match status" value="1"/>
</dbReference>